<dbReference type="AlphaFoldDB" id="A0A135RWQ1"/>
<accession>A0A135RWQ1</accession>
<evidence type="ECO:0000256" key="1">
    <source>
        <dbReference type="SAM" id="MobiDB-lite"/>
    </source>
</evidence>
<evidence type="ECO:0000313" key="2">
    <source>
        <dbReference type="EMBL" id="KXH28110.1"/>
    </source>
</evidence>
<keyword evidence="3" id="KW-1185">Reference proteome</keyword>
<dbReference type="Proteomes" id="UP000070328">
    <property type="component" value="Unassembled WGS sequence"/>
</dbReference>
<sequence>MSTTAAPTQYTQLEYCEYCIISPMSDSGIVRDRPTVTTSGVVSSMAYAHDMSLMNDDSELPMTMAQILAVGGNENCGNLVQDEENGPEEHQVKESYETKEERHIHPIFVASPPLHHSHVESVDDGAHKRHQVPNGNLPRRLVRERPAVLVARPGQVHRRYQHDTRQRRQHANQLARREPLDPHHGTEDERPHAARRVEDRHAPDARVLEARRREVVCEEPQHAELEADDGRLPEREPLYPRRCLEPFHLQARLVVDQQTLPRHRVFLILSRLKVLAIYCIPQPLACASPRQRKQHCQKLTDAKKLDIVHNSTVTSNNEMPSVRLATPPSPIFACHPDDRTVDLDRFVDATEALSLSVLENDLLGGRS</sequence>
<dbReference type="EMBL" id="JFBX01000790">
    <property type="protein sequence ID" value="KXH28110.1"/>
    <property type="molecule type" value="Genomic_DNA"/>
</dbReference>
<gene>
    <name evidence="2" type="ORF">CSIM01_09043</name>
</gene>
<comment type="caution">
    <text evidence="2">The sequence shown here is derived from an EMBL/GenBank/DDBJ whole genome shotgun (WGS) entry which is preliminary data.</text>
</comment>
<evidence type="ECO:0000313" key="3">
    <source>
        <dbReference type="Proteomes" id="UP000070328"/>
    </source>
</evidence>
<protein>
    <submittedName>
        <fullName evidence="2">Uncharacterized protein</fullName>
    </submittedName>
</protein>
<name>A0A135RWQ1_9PEZI</name>
<reference evidence="2 3" key="1">
    <citation type="submission" date="2014-02" db="EMBL/GenBank/DDBJ databases">
        <title>The genome sequence of Colletotrichum simmondsii CBS122122.</title>
        <authorList>
            <person name="Baroncelli R."/>
            <person name="Thon M.R."/>
        </authorList>
    </citation>
    <scope>NUCLEOTIDE SEQUENCE [LARGE SCALE GENOMIC DNA]</scope>
    <source>
        <strain evidence="2 3">CBS122122</strain>
    </source>
</reference>
<feature type="compositionally biased region" description="Basic and acidic residues" evidence="1">
    <location>
        <begin position="175"/>
        <end position="205"/>
    </location>
</feature>
<feature type="region of interest" description="Disordered" evidence="1">
    <location>
        <begin position="123"/>
        <end position="205"/>
    </location>
</feature>
<proteinExistence type="predicted"/>
<organism evidence="2 3">
    <name type="scientific">Colletotrichum simmondsii</name>
    <dbReference type="NCBI Taxonomy" id="703756"/>
    <lineage>
        <taxon>Eukaryota</taxon>
        <taxon>Fungi</taxon>
        <taxon>Dikarya</taxon>
        <taxon>Ascomycota</taxon>
        <taxon>Pezizomycotina</taxon>
        <taxon>Sordariomycetes</taxon>
        <taxon>Hypocreomycetidae</taxon>
        <taxon>Glomerellales</taxon>
        <taxon>Glomerellaceae</taxon>
        <taxon>Colletotrichum</taxon>
        <taxon>Colletotrichum acutatum species complex</taxon>
    </lineage>
</organism>